<reference evidence="3" key="1">
    <citation type="submission" date="2025-08" db="UniProtKB">
        <authorList>
            <consortium name="RefSeq"/>
        </authorList>
    </citation>
    <scope>IDENTIFICATION</scope>
</reference>
<protein>
    <submittedName>
        <fullName evidence="3">Uncharacterized protein LOC136084534</fullName>
    </submittedName>
</protein>
<keyword evidence="2" id="KW-1185">Reference proteome</keyword>
<evidence type="ECO:0000256" key="1">
    <source>
        <dbReference type="SAM" id="MobiDB-lite"/>
    </source>
</evidence>
<evidence type="ECO:0000313" key="2">
    <source>
        <dbReference type="Proteomes" id="UP001652625"/>
    </source>
</evidence>
<dbReference type="Proteomes" id="UP001652625">
    <property type="component" value="Chromosome 09"/>
</dbReference>
<dbReference type="GeneID" id="136084534"/>
<proteinExistence type="predicted"/>
<feature type="compositionally biased region" description="Basic residues" evidence="1">
    <location>
        <begin position="72"/>
        <end position="88"/>
    </location>
</feature>
<name>A0ABM4CG69_HYDVU</name>
<accession>A0ABM4CG69</accession>
<evidence type="ECO:0000313" key="3">
    <source>
        <dbReference type="RefSeq" id="XP_065660718.1"/>
    </source>
</evidence>
<gene>
    <name evidence="3" type="primary">LOC136084534</name>
</gene>
<organism evidence="2 3">
    <name type="scientific">Hydra vulgaris</name>
    <name type="common">Hydra</name>
    <name type="synonym">Hydra attenuata</name>
    <dbReference type="NCBI Taxonomy" id="6087"/>
    <lineage>
        <taxon>Eukaryota</taxon>
        <taxon>Metazoa</taxon>
        <taxon>Cnidaria</taxon>
        <taxon>Hydrozoa</taxon>
        <taxon>Hydroidolina</taxon>
        <taxon>Anthoathecata</taxon>
        <taxon>Aplanulata</taxon>
        <taxon>Hydridae</taxon>
        <taxon>Hydra</taxon>
    </lineage>
</organism>
<sequence>MKREKETNNFMDEMRGIVSGGSITASSSSCENESLTFEEYERYRSQHPGPLSERSFNKWRSNGGMDEPSFKWRAHPYRGVGRHRRKNSNQKFTKSQREITS</sequence>
<dbReference type="RefSeq" id="XP_065660718.1">
    <property type="nucleotide sequence ID" value="XM_065804646.1"/>
</dbReference>
<dbReference type="PROSITE" id="PS51257">
    <property type="entry name" value="PROKAR_LIPOPROTEIN"/>
    <property type="match status" value="1"/>
</dbReference>
<feature type="region of interest" description="Disordered" evidence="1">
    <location>
        <begin position="41"/>
        <end position="101"/>
    </location>
</feature>